<dbReference type="PANTHER" id="PTHR12311">
    <property type="entry name" value="ACTIVATOR OF BASAL TRANSCRIPTION 1"/>
    <property type="match status" value="1"/>
</dbReference>
<proteinExistence type="predicted"/>
<dbReference type="GO" id="GO:0000447">
    <property type="term" value="P:endonucleolytic cleavage in ITS1 to separate SSU-rRNA from 5.8S rRNA and LSU-rRNA from tricistronic rRNA transcript (SSU-rRNA, 5.8S rRNA, LSU-rRNA)"/>
    <property type="evidence" value="ECO:0007669"/>
    <property type="project" value="TreeGrafter"/>
</dbReference>
<dbReference type="EMBL" id="LSSM01003857">
    <property type="protein sequence ID" value="OMJ16568.1"/>
    <property type="molecule type" value="Genomic_DNA"/>
</dbReference>
<evidence type="ECO:0000313" key="2">
    <source>
        <dbReference type="EMBL" id="OMJ16568.1"/>
    </source>
</evidence>
<organism evidence="2 3">
    <name type="scientific">Smittium culicis</name>
    <dbReference type="NCBI Taxonomy" id="133412"/>
    <lineage>
        <taxon>Eukaryota</taxon>
        <taxon>Fungi</taxon>
        <taxon>Fungi incertae sedis</taxon>
        <taxon>Zoopagomycota</taxon>
        <taxon>Kickxellomycotina</taxon>
        <taxon>Harpellomycetes</taxon>
        <taxon>Harpellales</taxon>
        <taxon>Legeriomycetaceae</taxon>
        <taxon>Smittium</taxon>
    </lineage>
</organism>
<dbReference type="PANTHER" id="PTHR12311:SF7">
    <property type="entry name" value="ACTIVATOR OF BASAL TRANSCRIPTION 1"/>
    <property type="match status" value="1"/>
</dbReference>
<comment type="caution">
    <text evidence="2">The sequence shown here is derived from an EMBL/GenBank/DDBJ whole genome shotgun (WGS) entry which is preliminary data.</text>
</comment>
<evidence type="ECO:0000256" key="1">
    <source>
        <dbReference type="SAM" id="MobiDB-lite"/>
    </source>
</evidence>
<protein>
    <submittedName>
        <fullName evidence="2">Pre-rRNA-processing protein ESF2</fullName>
    </submittedName>
</protein>
<dbReference type="GO" id="GO:0003723">
    <property type="term" value="F:RNA binding"/>
    <property type="evidence" value="ECO:0007669"/>
    <property type="project" value="TreeGrafter"/>
</dbReference>
<feature type="compositionally biased region" description="Polar residues" evidence="1">
    <location>
        <begin position="43"/>
        <end position="53"/>
    </location>
</feature>
<dbReference type="InterPro" id="IPR039119">
    <property type="entry name" value="ABT1/Esf2"/>
</dbReference>
<reference evidence="3" key="1">
    <citation type="submission" date="2017-01" db="EMBL/GenBank/DDBJ databases">
        <authorList>
            <person name="Wang Y."/>
            <person name="White M."/>
            <person name="Kvist S."/>
            <person name="Moncalvo J.-M."/>
        </authorList>
    </citation>
    <scope>NUCLEOTIDE SEQUENCE [LARGE SCALE GENOMIC DNA]</scope>
    <source>
        <strain evidence="3">ID-206-W2</strain>
    </source>
</reference>
<dbReference type="Proteomes" id="UP000187429">
    <property type="component" value="Unassembled WGS sequence"/>
</dbReference>
<dbReference type="GO" id="GO:0000472">
    <property type="term" value="P:endonucleolytic cleavage to generate mature 5'-end of SSU-rRNA from (SSU-rRNA, 5.8S rRNA, LSU-rRNA)"/>
    <property type="evidence" value="ECO:0007669"/>
    <property type="project" value="TreeGrafter"/>
</dbReference>
<dbReference type="GO" id="GO:0034462">
    <property type="term" value="P:small-subunit processome assembly"/>
    <property type="evidence" value="ECO:0007669"/>
    <property type="project" value="TreeGrafter"/>
</dbReference>
<dbReference type="GO" id="GO:0000480">
    <property type="term" value="P:endonucleolytic cleavage in 5'-ETS of tricistronic rRNA transcript (SSU-rRNA, 5.8S rRNA, LSU-rRNA)"/>
    <property type="evidence" value="ECO:0007669"/>
    <property type="project" value="TreeGrafter"/>
</dbReference>
<name>A0A1R1XPM7_9FUNG</name>
<evidence type="ECO:0000313" key="3">
    <source>
        <dbReference type="Proteomes" id="UP000187429"/>
    </source>
</evidence>
<feature type="compositionally biased region" description="Basic and acidic residues" evidence="1">
    <location>
        <begin position="11"/>
        <end position="27"/>
    </location>
</feature>
<dbReference type="OrthoDB" id="287393at2759"/>
<gene>
    <name evidence="2" type="ORF">AYI69_g7791</name>
</gene>
<dbReference type="AlphaFoldDB" id="A0A1R1XPM7"/>
<dbReference type="GO" id="GO:0005730">
    <property type="term" value="C:nucleolus"/>
    <property type="evidence" value="ECO:0007669"/>
    <property type="project" value="TreeGrafter"/>
</dbReference>
<keyword evidence="3" id="KW-1185">Reference proteome</keyword>
<feature type="region of interest" description="Disordered" evidence="1">
    <location>
        <begin position="1"/>
        <end position="97"/>
    </location>
</feature>
<accession>A0A1R1XPM7</accession>
<sequence>MDKLNSIFESSKSKDSDLEFSDNDKYSDGYSDNELYQDFSKGNIANSKKSNSQNYEYSSDEAEDSDENSKNSTQESDLEDNVDLESKEITKKRKKSSIVKPLTKEELLEYQKKEKKSGVIYMSRVPPFLKPNKVRRLLSKYGEIGRLFLAPEGTH</sequence>